<evidence type="ECO:0000313" key="6">
    <source>
        <dbReference type="EMBL" id="KDR95416.1"/>
    </source>
</evidence>
<keyword evidence="2" id="KW-0805">Transcription regulation</keyword>
<comment type="similarity">
    <text evidence="1">Belongs to the DtxR/MntR family.</text>
</comment>
<keyword evidence="4" id="KW-0804">Transcription</keyword>
<dbReference type="PANTHER" id="PTHR33238:SF7">
    <property type="entry name" value="IRON-DEPENDENT TRANSCRIPTIONAL REGULATOR"/>
    <property type="match status" value="1"/>
</dbReference>
<feature type="domain" description="HTH dtxR-type" evidence="5">
    <location>
        <begin position="1"/>
        <end position="64"/>
    </location>
</feature>
<evidence type="ECO:0000313" key="7">
    <source>
        <dbReference type="Proteomes" id="UP000027946"/>
    </source>
</evidence>
<accession>A0A069REF1</accession>
<name>A0A069REF1_PEPLI</name>
<reference evidence="6 7" key="1">
    <citation type="submission" date="2014-03" db="EMBL/GenBank/DDBJ databases">
        <title>Genome sequence of Clostridium litorale W6, DSM 5388.</title>
        <authorList>
            <person name="Poehlein A."/>
            <person name="Jagirdar A."/>
            <person name="Khonsari B."/>
            <person name="Chibani C.M."/>
            <person name="Gutierrez Gutierrez D.A."/>
            <person name="Davydova E."/>
            <person name="Alghaithi H.S."/>
            <person name="Nair K.P."/>
            <person name="Dhamotharan K."/>
            <person name="Chandran L."/>
            <person name="G W."/>
            <person name="Daniel R."/>
        </authorList>
    </citation>
    <scope>NUCLEOTIDE SEQUENCE [LARGE SCALE GENOMIC DNA]</scope>
    <source>
        <strain evidence="6 7">W6</strain>
    </source>
</reference>
<organism evidence="6 7">
    <name type="scientific">Peptoclostridium litorale DSM 5388</name>
    <dbReference type="NCBI Taxonomy" id="1121324"/>
    <lineage>
        <taxon>Bacteria</taxon>
        <taxon>Bacillati</taxon>
        <taxon>Bacillota</taxon>
        <taxon>Clostridia</taxon>
        <taxon>Peptostreptococcales</taxon>
        <taxon>Peptoclostridiaceae</taxon>
        <taxon>Peptoclostridium</taxon>
    </lineage>
</organism>
<dbReference type="InterPro" id="IPR050536">
    <property type="entry name" value="DtxR_MntR_Metal-Reg"/>
</dbReference>
<dbReference type="eggNOG" id="COG1321">
    <property type="taxonomic scope" value="Bacteria"/>
</dbReference>
<gene>
    <name evidence="6" type="ORF">CLIT_10c01430</name>
</gene>
<dbReference type="InterPro" id="IPR036388">
    <property type="entry name" value="WH-like_DNA-bd_sf"/>
</dbReference>
<dbReference type="Gene3D" id="1.10.60.10">
    <property type="entry name" value="Iron dependent repressor, metal binding and dimerisation domain"/>
    <property type="match status" value="1"/>
</dbReference>
<comment type="caution">
    <text evidence="6">The sequence shown here is derived from an EMBL/GenBank/DDBJ whole genome shotgun (WGS) entry which is preliminary data.</text>
</comment>
<dbReference type="SUPFAM" id="SSF46785">
    <property type="entry name" value="Winged helix' DNA-binding domain"/>
    <property type="match status" value="1"/>
</dbReference>
<keyword evidence="3" id="KW-0238">DNA-binding</keyword>
<dbReference type="InterPro" id="IPR036421">
    <property type="entry name" value="Fe_dep_repressor_sf"/>
</dbReference>
<dbReference type="InterPro" id="IPR022689">
    <property type="entry name" value="Iron_dep_repressor"/>
</dbReference>
<dbReference type="GO" id="GO:0003677">
    <property type="term" value="F:DNA binding"/>
    <property type="evidence" value="ECO:0007669"/>
    <property type="project" value="UniProtKB-KW"/>
</dbReference>
<sequence length="128" mass="14383">MSYNESVEMYLETIYILEKEHGHAHGVDIAEALGVSKASVSKAMKQLKAKDLVCKEVYGSITLTQKGRELSEKIYYNHQLITSFLEHSLGLTAAEASENACRMEHVVSEDMIQAIEAYFEKNAVKIKK</sequence>
<evidence type="ECO:0000256" key="3">
    <source>
        <dbReference type="ARBA" id="ARBA00023125"/>
    </source>
</evidence>
<dbReference type="GO" id="GO:0046983">
    <property type="term" value="F:protein dimerization activity"/>
    <property type="evidence" value="ECO:0007669"/>
    <property type="project" value="InterPro"/>
</dbReference>
<dbReference type="SMART" id="SM00529">
    <property type="entry name" value="HTH_DTXR"/>
    <property type="match status" value="1"/>
</dbReference>
<dbReference type="GO" id="GO:0003700">
    <property type="term" value="F:DNA-binding transcription factor activity"/>
    <property type="evidence" value="ECO:0007669"/>
    <property type="project" value="InterPro"/>
</dbReference>
<dbReference type="Pfam" id="PF01325">
    <property type="entry name" value="Fe_dep_repress"/>
    <property type="match status" value="1"/>
</dbReference>
<dbReference type="AlphaFoldDB" id="A0A069REF1"/>
<dbReference type="GO" id="GO:0046914">
    <property type="term" value="F:transition metal ion binding"/>
    <property type="evidence" value="ECO:0007669"/>
    <property type="project" value="InterPro"/>
</dbReference>
<protein>
    <submittedName>
        <fullName evidence="6">Iron dependent repressor protein</fullName>
    </submittedName>
</protein>
<dbReference type="OrthoDB" id="9794394at2"/>
<evidence type="ECO:0000256" key="1">
    <source>
        <dbReference type="ARBA" id="ARBA00007871"/>
    </source>
</evidence>
<dbReference type="InterPro" id="IPR001367">
    <property type="entry name" value="Fe_dep_repressor"/>
</dbReference>
<dbReference type="PROSITE" id="PS50944">
    <property type="entry name" value="HTH_DTXR"/>
    <property type="match status" value="1"/>
</dbReference>
<dbReference type="RefSeq" id="WP_074210096.1">
    <property type="nucleotide sequence ID" value="NZ_FSRH01000010.1"/>
</dbReference>
<dbReference type="Gene3D" id="1.10.10.10">
    <property type="entry name" value="Winged helix-like DNA-binding domain superfamily/Winged helix DNA-binding domain"/>
    <property type="match status" value="1"/>
</dbReference>
<proteinExistence type="inferred from homology"/>
<evidence type="ECO:0000259" key="5">
    <source>
        <dbReference type="PROSITE" id="PS50944"/>
    </source>
</evidence>
<dbReference type="Pfam" id="PF02742">
    <property type="entry name" value="Fe_dep_repr_C"/>
    <property type="match status" value="1"/>
</dbReference>
<dbReference type="EMBL" id="JJMM01000010">
    <property type="protein sequence ID" value="KDR95416.1"/>
    <property type="molecule type" value="Genomic_DNA"/>
</dbReference>
<evidence type="ECO:0000256" key="2">
    <source>
        <dbReference type="ARBA" id="ARBA00023015"/>
    </source>
</evidence>
<dbReference type="InterPro" id="IPR036390">
    <property type="entry name" value="WH_DNA-bd_sf"/>
</dbReference>
<dbReference type="PANTHER" id="PTHR33238">
    <property type="entry name" value="IRON (METAL) DEPENDENT REPRESSOR, DTXR FAMILY"/>
    <property type="match status" value="1"/>
</dbReference>
<dbReference type="InterPro" id="IPR022687">
    <property type="entry name" value="HTH_DTXR"/>
</dbReference>
<evidence type="ECO:0000256" key="4">
    <source>
        <dbReference type="ARBA" id="ARBA00023163"/>
    </source>
</evidence>
<keyword evidence="7" id="KW-1185">Reference proteome</keyword>
<dbReference type="STRING" id="1121324.CLIT_10c01430"/>
<dbReference type="Proteomes" id="UP000027946">
    <property type="component" value="Unassembled WGS sequence"/>
</dbReference>